<gene>
    <name evidence="2" type="ORF">GRI44_01415</name>
</gene>
<accession>A0A6L7GBG2</accession>
<dbReference type="AlphaFoldDB" id="A0A6L7GBG2"/>
<evidence type="ECO:0000313" key="2">
    <source>
        <dbReference type="EMBL" id="MXP13412.1"/>
    </source>
</evidence>
<evidence type="ECO:0000256" key="1">
    <source>
        <dbReference type="ARBA" id="ARBA00022679"/>
    </source>
</evidence>
<proteinExistence type="predicted"/>
<dbReference type="Proteomes" id="UP000473531">
    <property type="component" value="Unassembled WGS sequence"/>
</dbReference>
<dbReference type="InterPro" id="IPR027417">
    <property type="entry name" value="P-loop_NTPase"/>
</dbReference>
<dbReference type="Gene3D" id="1.25.40.10">
    <property type="entry name" value="Tetratricopeptide repeat domain"/>
    <property type="match status" value="1"/>
</dbReference>
<dbReference type="InterPro" id="IPR011990">
    <property type="entry name" value="TPR-like_helical_dom_sf"/>
</dbReference>
<dbReference type="SUPFAM" id="SSF48452">
    <property type="entry name" value="TPR-like"/>
    <property type="match status" value="1"/>
</dbReference>
<dbReference type="SUPFAM" id="SSF52540">
    <property type="entry name" value="P-loop containing nucleoside triphosphate hydrolases"/>
    <property type="match status" value="1"/>
</dbReference>
<dbReference type="Pfam" id="PF13181">
    <property type="entry name" value="TPR_8"/>
    <property type="match status" value="1"/>
</dbReference>
<dbReference type="Gene3D" id="3.40.50.300">
    <property type="entry name" value="P-loop containing nucleotide triphosphate hydrolases"/>
    <property type="match status" value="1"/>
</dbReference>
<dbReference type="InterPro" id="IPR026634">
    <property type="entry name" value="TPST-like"/>
</dbReference>
<dbReference type="Pfam" id="PF13469">
    <property type="entry name" value="Sulfotransfer_3"/>
    <property type="match status" value="1"/>
</dbReference>
<dbReference type="EMBL" id="WTYU01000001">
    <property type="protein sequence ID" value="MXP13412.1"/>
    <property type="molecule type" value="Genomic_DNA"/>
</dbReference>
<dbReference type="PANTHER" id="PTHR12788">
    <property type="entry name" value="PROTEIN-TYROSINE SULFOTRANSFERASE 2"/>
    <property type="match status" value="1"/>
</dbReference>
<dbReference type="GO" id="GO:0008476">
    <property type="term" value="F:protein-tyrosine sulfotransferase activity"/>
    <property type="evidence" value="ECO:0007669"/>
    <property type="project" value="InterPro"/>
</dbReference>
<evidence type="ECO:0008006" key="4">
    <source>
        <dbReference type="Google" id="ProtNLM"/>
    </source>
</evidence>
<comment type="caution">
    <text evidence="2">The sequence shown here is derived from an EMBL/GenBank/DDBJ whole genome shotgun (WGS) entry which is preliminary data.</text>
</comment>
<name>A0A6L7GBG2_9SPHN</name>
<reference evidence="2 3" key="1">
    <citation type="submission" date="2019-12" db="EMBL/GenBank/DDBJ databases">
        <title>Genomic-based taxomic classification of the family Erythrobacteraceae.</title>
        <authorList>
            <person name="Xu L."/>
        </authorList>
    </citation>
    <scope>NUCLEOTIDE SEQUENCE [LARGE SCALE GENOMIC DNA]</scope>
    <source>
        <strain evidence="2 3">KCTC 52259</strain>
    </source>
</reference>
<keyword evidence="1" id="KW-0808">Transferase</keyword>
<sequence>MSGQKSRILEAIALLGKGERREAAKPIAGELSGAGPTGERWANVHKLASKIGEIDLGLEASRRFAITEPKTLERILFRCGALAQVGRSEEALRLVDGLPSAVQNHPAVLHFRGTIASESGDFDAAEALMRQSLKMAPGSPQGWFALAMIKTFTKGDPDLAAMASIENQIHSVDILTQARFYYGMAKALIDAGEVDRGFSYYEKGAALRRKEKPYDRAEQDRFTDALIADFTAESLARLTPSKAAQNRAIFVNGLPRSGTTLVESIIVSHSRVSDGAEVNLVQPALLPTLDYSFAGALEYQQRSNTSDPWGEIADDYLAMLNMRFAGNAMVVDKTLSQSAVMGLLLHALPDAKVIWMRRRPDNNVLSAYRAFFTSSVPWSWSMADIAHQMKSEDKLFAHWKSLFPERILTVPYEELVTAPDHCIKRILGHAGLAMEPAARDFYKSRRKVRTASVQQVRSDISTDAIGKTDRFASHLEPFRKAYFG</sequence>
<dbReference type="PANTHER" id="PTHR12788:SF10">
    <property type="entry name" value="PROTEIN-TYROSINE SULFOTRANSFERASE"/>
    <property type="match status" value="1"/>
</dbReference>
<evidence type="ECO:0000313" key="3">
    <source>
        <dbReference type="Proteomes" id="UP000473531"/>
    </source>
</evidence>
<protein>
    <recommendedName>
        <fullName evidence="4">Sulfotransferase family protein</fullName>
    </recommendedName>
</protein>
<organism evidence="2 3">
    <name type="scientific">Allopontixanthobacter confluentis</name>
    <dbReference type="NCBI Taxonomy" id="1849021"/>
    <lineage>
        <taxon>Bacteria</taxon>
        <taxon>Pseudomonadati</taxon>
        <taxon>Pseudomonadota</taxon>
        <taxon>Alphaproteobacteria</taxon>
        <taxon>Sphingomonadales</taxon>
        <taxon>Erythrobacteraceae</taxon>
        <taxon>Allopontixanthobacter</taxon>
    </lineage>
</organism>
<keyword evidence="3" id="KW-1185">Reference proteome</keyword>
<dbReference type="InterPro" id="IPR019734">
    <property type="entry name" value="TPR_rpt"/>
</dbReference>
<dbReference type="RefSeq" id="WP_160599573.1">
    <property type="nucleotide sequence ID" value="NZ_WTYU01000001.1"/>
</dbReference>
<dbReference type="OrthoDB" id="9800698at2"/>